<evidence type="ECO:0000313" key="2">
    <source>
        <dbReference type="Proteomes" id="UP000245942"/>
    </source>
</evidence>
<sequence length="209" mass="23679">MPRRRRFNMLRGVQQKMRISDLLNLVQRFPPSSTNANGYLPSARRARSRVCGALMTLPVEFLPYQKDVCTCRNCAALTSGITPVHALADMRSYRAAISLAWQRPSPTFTTRTSRMAAELYLSCLYQFFSSLRQSAFRLAPFTSVLRPPSAGRQEIGDAPPAWSLRVAGRRMDARRGFRLLPAFRSTPRAFSWVVRHPCHFSPLASWRAG</sequence>
<protein>
    <submittedName>
        <fullName evidence="1">Uncharacterized protein</fullName>
    </submittedName>
</protein>
<dbReference type="EMBL" id="KZ819322">
    <property type="protein sequence ID" value="PWN23085.1"/>
    <property type="molecule type" value="Genomic_DNA"/>
</dbReference>
<dbReference type="Proteomes" id="UP000245942">
    <property type="component" value="Unassembled WGS sequence"/>
</dbReference>
<evidence type="ECO:0000313" key="1">
    <source>
        <dbReference type="EMBL" id="PWN23085.1"/>
    </source>
</evidence>
<gene>
    <name evidence="1" type="ORF">BCV69DRAFT_107381</name>
</gene>
<dbReference type="AlphaFoldDB" id="A0A316UIQ2"/>
<proteinExistence type="predicted"/>
<reference evidence="1 2" key="1">
    <citation type="journal article" date="2018" name="Mol. Biol. Evol.">
        <title>Broad Genomic Sampling Reveals a Smut Pathogenic Ancestry of the Fungal Clade Ustilaginomycotina.</title>
        <authorList>
            <person name="Kijpornyongpan T."/>
            <person name="Mondo S.J."/>
            <person name="Barry K."/>
            <person name="Sandor L."/>
            <person name="Lee J."/>
            <person name="Lipzen A."/>
            <person name="Pangilinan J."/>
            <person name="LaButti K."/>
            <person name="Hainaut M."/>
            <person name="Henrissat B."/>
            <person name="Grigoriev I.V."/>
            <person name="Spatafora J.W."/>
            <person name="Aime M.C."/>
        </authorList>
    </citation>
    <scope>NUCLEOTIDE SEQUENCE [LARGE SCALE GENOMIC DNA]</scope>
    <source>
        <strain evidence="1 2">MCA 4718</strain>
    </source>
</reference>
<dbReference type="RefSeq" id="XP_025350245.1">
    <property type="nucleotide sequence ID" value="XM_025489055.1"/>
</dbReference>
<accession>A0A316UIQ2</accession>
<dbReference type="GeneID" id="37010789"/>
<name>A0A316UIQ2_9BASI</name>
<keyword evidence="2" id="KW-1185">Reference proteome</keyword>
<organism evidence="1 2">
    <name type="scientific">Pseudomicrostroma glucosiphilum</name>
    <dbReference type="NCBI Taxonomy" id="1684307"/>
    <lineage>
        <taxon>Eukaryota</taxon>
        <taxon>Fungi</taxon>
        <taxon>Dikarya</taxon>
        <taxon>Basidiomycota</taxon>
        <taxon>Ustilaginomycotina</taxon>
        <taxon>Exobasidiomycetes</taxon>
        <taxon>Microstromatales</taxon>
        <taxon>Microstromatales incertae sedis</taxon>
        <taxon>Pseudomicrostroma</taxon>
    </lineage>
</organism>